<dbReference type="PRINTS" id="PR01036">
    <property type="entry name" value="TCRTETB"/>
</dbReference>
<dbReference type="InterPro" id="IPR020846">
    <property type="entry name" value="MFS_dom"/>
</dbReference>
<sequence>MATTSTTSLNDTPHVPPNRLIQSETPTRAASTELPSRGSSNSKEAVELTDQTNLLPFKQVVFVFLGLSVCVVVSALDSVIVATALPSISSVFHAGSVISWVPSAYLLTSTAFQPLYGRMSDIFGRKSAICTAMAVFMLGNLIAGFSKSVIQLIVFRGIAGAGGGGIISMMQIIISDIITLRERGKYQGIIGFVVAAGYTVGPILGGALVQKASWTWCFWITIPLSLVATCIVVFVLPLKPVEGDFRRKLLAIDYVGALLTLASSTMILLPLIWGGVTFPWSSAVVLAPLCAGVFGVVLFCLWEWKGAKLPIVPMYIFKHSTVCGVNITIFVNGFCFFSTLYYLPQYFQVVSGYSPIHAGLFLIPVLISQMAASWIAGLLVSRTGRYRTIVNLGFALLAISSGCISTFKATTPKAVQVVLMLLAGSGGGMTLQTTTVAVQASVARKDMSVVTAFRNFMRNVGGALSLAVASSLINNTLRSSMKALSLPESTITDIINDPSVLFPFSHPTNSTVAASVSQQDAQYILIHGYNAGFRDIFILNGSLGVMATVVSVLMIKHKELVRAEDAEREKARNLLEKQTRDGKNRDEEVGSVGPGIDKPPVSGVVPAVGGIDAHELEVLSGRSENRRV</sequence>
<dbReference type="InterPro" id="IPR036259">
    <property type="entry name" value="MFS_trans_sf"/>
</dbReference>
<dbReference type="PROSITE" id="PS50850">
    <property type="entry name" value="MFS"/>
    <property type="match status" value="1"/>
</dbReference>
<feature type="transmembrane region" description="Helical" evidence="8">
    <location>
        <begin position="186"/>
        <end position="207"/>
    </location>
</feature>
<feature type="transmembrane region" description="Helical" evidence="8">
    <location>
        <begin position="152"/>
        <end position="174"/>
    </location>
</feature>
<feature type="transmembrane region" description="Helical" evidence="8">
    <location>
        <begin position="323"/>
        <end position="344"/>
    </location>
</feature>
<keyword evidence="5 8" id="KW-1133">Transmembrane helix</keyword>
<evidence type="ECO:0000256" key="8">
    <source>
        <dbReference type="SAM" id="Phobius"/>
    </source>
</evidence>
<dbReference type="GO" id="GO:0022857">
    <property type="term" value="F:transmembrane transporter activity"/>
    <property type="evidence" value="ECO:0007669"/>
    <property type="project" value="InterPro"/>
</dbReference>
<feature type="compositionally biased region" description="Polar residues" evidence="7">
    <location>
        <begin position="20"/>
        <end position="45"/>
    </location>
</feature>
<feature type="transmembrane region" description="Helical" evidence="8">
    <location>
        <begin position="417"/>
        <end position="438"/>
    </location>
</feature>
<feature type="domain" description="Major facilitator superfamily (MFS) profile" evidence="9">
    <location>
        <begin position="63"/>
        <end position="559"/>
    </location>
</feature>
<evidence type="ECO:0000313" key="10">
    <source>
        <dbReference type="EMBL" id="KAG7091549.1"/>
    </source>
</evidence>
<feature type="transmembrane region" description="Helical" evidence="8">
    <location>
        <begin position="250"/>
        <end position="273"/>
    </location>
</feature>
<feature type="transmembrane region" description="Helical" evidence="8">
    <location>
        <begin position="60"/>
        <end position="85"/>
    </location>
</feature>
<feature type="transmembrane region" description="Helical" evidence="8">
    <location>
        <begin position="356"/>
        <end position="380"/>
    </location>
</feature>
<dbReference type="Gene3D" id="1.20.1720.10">
    <property type="entry name" value="Multidrug resistance protein D"/>
    <property type="match status" value="1"/>
</dbReference>
<evidence type="ECO:0000256" key="5">
    <source>
        <dbReference type="ARBA" id="ARBA00022989"/>
    </source>
</evidence>
<comment type="caution">
    <text evidence="10">The sequence shown here is derived from an EMBL/GenBank/DDBJ whole genome shotgun (WGS) entry which is preliminary data.</text>
</comment>
<dbReference type="RefSeq" id="XP_043008019.1">
    <property type="nucleotide sequence ID" value="XM_043155548.1"/>
</dbReference>
<keyword evidence="4 8" id="KW-0812">Transmembrane</keyword>
<dbReference type="Pfam" id="PF07690">
    <property type="entry name" value="MFS_1"/>
    <property type="match status" value="1"/>
</dbReference>
<dbReference type="PANTHER" id="PTHR23501:SF189">
    <property type="entry name" value="DRUG TRANSPORTER, PUTATIVE (AFU_ORTHOLOGUE AFUA_4G03920)-RELATED"/>
    <property type="match status" value="1"/>
</dbReference>
<feature type="transmembrane region" description="Helical" evidence="8">
    <location>
        <begin position="97"/>
        <end position="116"/>
    </location>
</feature>
<organism evidence="10 11">
    <name type="scientific">Marasmius oreades</name>
    <name type="common">fairy-ring Marasmius</name>
    <dbReference type="NCBI Taxonomy" id="181124"/>
    <lineage>
        <taxon>Eukaryota</taxon>
        <taxon>Fungi</taxon>
        <taxon>Dikarya</taxon>
        <taxon>Basidiomycota</taxon>
        <taxon>Agaricomycotina</taxon>
        <taxon>Agaricomycetes</taxon>
        <taxon>Agaricomycetidae</taxon>
        <taxon>Agaricales</taxon>
        <taxon>Marasmiineae</taxon>
        <taxon>Marasmiaceae</taxon>
        <taxon>Marasmius</taxon>
    </lineage>
</organism>
<accession>A0A9P7UTT2</accession>
<dbReference type="GO" id="GO:0012505">
    <property type="term" value="C:endomembrane system"/>
    <property type="evidence" value="ECO:0007669"/>
    <property type="project" value="UniProtKB-SubCell"/>
</dbReference>
<dbReference type="AlphaFoldDB" id="A0A9P7UTT2"/>
<comment type="similarity">
    <text evidence="2">Belongs to the major facilitator superfamily.</text>
</comment>
<evidence type="ECO:0000313" key="11">
    <source>
        <dbReference type="Proteomes" id="UP001049176"/>
    </source>
</evidence>
<evidence type="ECO:0000256" key="3">
    <source>
        <dbReference type="ARBA" id="ARBA00022448"/>
    </source>
</evidence>
<dbReference type="OrthoDB" id="10021397at2759"/>
<evidence type="ECO:0000256" key="6">
    <source>
        <dbReference type="ARBA" id="ARBA00023136"/>
    </source>
</evidence>
<dbReference type="PANTHER" id="PTHR23501">
    <property type="entry name" value="MAJOR FACILITATOR SUPERFAMILY"/>
    <property type="match status" value="1"/>
</dbReference>
<dbReference type="SUPFAM" id="SSF103473">
    <property type="entry name" value="MFS general substrate transporter"/>
    <property type="match status" value="1"/>
</dbReference>
<evidence type="ECO:0000256" key="1">
    <source>
        <dbReference type="ARBA" id="ARBA00004127"/>
    </source>
</evidence>
<keyword evidence="3" id="KW-0813">Transport</keyword>
<feature type="transmembrane region" description="Helical" evidence="8">
    <location>
        <begin position="279"/>
        <end position="302"/>
    </location>
</feature>
<dbReference type="GO" id="GO:0005886">
    <property type="term" value="C:plasma membrane"/>
    <property type="evidence" value="ECO:0007669"/>
    <property type="project" value="TreeGrafter"/>
</dbReference>
<evidence type="ECO:0000256" key="7">
    <source>
        <dbReference type="SAM" id="MobiDB-lite"/>
    </source>
</evidence>
<dbReference type="Gene3D" id="1.20.1250.20">
    <property type="entry name" value="MFS general substrate transporter like domains"/>
    <property type="match status" value="1"/>
</dbReference>
<feature type="transmembrane region" description="Helical" evidence="8">
    <location>
        <begin position="536"/>
        <end position="555"/>
    </location>
</feature>
<dbReference type="KEGG" id="more:E1B28_010578"/>
<reference evidence="10" key="1">
    <citation type="journal article" date="2021" name="Genome Biol. Evol.">
        <title>The assembled and annotated genome of the fairy-ring fungus Marasmius oreades.</title>
        <authorList>
            <person name="Hiltunen M."/>
            <person name="Ament-Velasquez S.L."/>
            <person name="Johannesson H."/>
        </authorList>
    </citation>
    <scope>NUCLEOTIDE SEQUENCE</scope>
    <source>
        <strain evidence="10">03SP1</strain>
    </source>
</reference>
<feature type="transmembrane region" description="Helical" evidence="8">
    <location>
        <begin position="128"/>
        <end position="146"/>
    </location>
</feature>
<feature type="region of interest" description="Disordered" evidence="7">
    <location>
        <begin position="573"/>
        <end position="607"/>
    </location>
</feature>
<feature type="transmembrane region" description="Helical" evidence="8">
    <location>
        <begin position="459"/>
        <end position="477"/>
    </location>
</feature>
<dbReference type="Proteomes" id="UP001049176">
    <property type="component" value="Chromosome 6"/>
</dbReference>
<evidence type="ECO:0000259" key="9">
    <source>
        <dbReference type="PROSITE" id="PS50850"/>
    </source>
</evidence>
<dbReference type="CDD" id="cd17502">
    <property type="entry name" value="MFS_Azr1_MDR_like"/>
    <property type="match status" value="1"/>
</dbReference>
<dbReference type="EMBL" id="CM032186">
    <property type="protein sequence ID" value="KAG7091549.1"/>
    <property type="molecule type" value="Genomic_DNA"/>
</dbReference>
<feature type="compositionally biased region" description="Polar residues" evidence="7">
    <location>
        <begin position="1"/>
        <end position="11"/>
    </location>
</feature>
<dbReference type="FunFam" id="1.20.1720.10:FF:000013">
    <property type="entry name" value="Related to multidrug resistance proteins"/>
    <property type="match status" value="1"/>
</dbReference>
<feature type="compositionally biased region" description="Basic and acidic residues" evidence="7">
    <location>
        <begin position="573"/>
        <end position="588"/>
    </location>
</feature>
<dbReference type="InterPro" id="IPR011701">
    <property type="entry name" value="MFS"/>
</dbReference>
<evidence type="ECO:0000256" key="4">
    <source>
        <dbReference type="ARBA" id="ARBA00022692"/>
    </source>
</evidence>
<evidence type="ECO:0000256" key="2">
    <source>
        <dbReference type="ARBA" id="ARBA00008335"/>
    </source>
</evidence>
<proteinExistence type="inferred from homology"/>
<protein>
    <recommendedName>
        <fullName evidence="9">Major facilitator superfamily (MFS) profile domain-containing protein</fullName>
    </recommendedName>
</protein>
<feature type="transmembrane region" description="Helical" evidence="8">
    <location>
        <begin position="392"/>
        <end position="411"/>
    </location>
</feature>
<dbReference type="GeneID" id="66079654"/>
<keyword evidence="11" id="KW-1185">Reference proteome</keyword>
<feature type="transmembrane region" description="Helical" evidence="8">
    <location>
        <begin position="213"/>
        <end position="238"/>
    </location>
</feature>
<keyword evidence="6 8" id="KW-0472">Membrane</keyword>
<gene>
    <name evidence="10" type="ORF">E1B28_010578</name>
</gene>
<comment type="subcellular location">
    <subcellularLocation>
        <location evidence="1">Endomembrane system</location>
        <topology evidence="1">Multi-pass membrane protein</topology>
    </subcellularLocation>
</comment>
<feature type="region of interest" description="Disordered" evidence="7">
    <location>
        <begin position="1"/>
        <end position="45"/>
    </location>
</feature>
<name>A0A9P7UTT2_9AGAR</name>